<dbReference type="AlphaFoldDB" id="K4A4C6"/>
<accession>K4A4C6</accession>
<name>K4A4C6_SETIT</name>
<proteinExistence type="predicted"/>
<dbReference type="Gramene" id="KQL24591">
    <property type="protein sequence ID" value="KQL24591"/>
    <property type="gene ID" value="SETIT_033730mg"/>
</dbReference>
<dbReference type="InParanoid" id="K4A4C6"/>
<dbReference type="HOGENOM" id="CLU_3377911_0_0_1"/>
<dbReference type="EnsemblPlants" id="KQL24591">
    <property type="protein sequence ID" value="KQL24591"/>
    <property type="gene ID" value="SETIT_033730mg"/>
</dbReference>
<reference evidence="2" key="1">
    <citation type="journal article" date="2012" name="Nat. Biotechnol.">
        <title>Reference genome sequence of the model plant Setaria.</title>
        <authorList>
            <person name="Bennetzen J.L."/>
            <person name="Schmutz J."/>
            <person name="Wang H."/>
            <person name="Percifield R."/>
            <person name="Hawkins J."/>
            <person name="Pontaroli A.C."/>
            <person name="Estep M."/>
            <person name="Feng L."/>
            <person name="Vaughn J.N."/>
            <person name="Grimwood J."/>
            <person name="Jenkins J."/>
            <person name="Barry K."/>
            <person name="Lindquist E."/>
            <person name="Hellsten U."/>
            <person name="Deshpande S."/>
            <person name="Wang X."/>
            <person name="Wu X."/>
            <person name="Mitros T."/>
            <person name="Triplett J."/>
            <person name="Yang X."/>
            <person name="Ye C.Y."/>
            <person name="Mauro-Herrera M."/>
            <person name="Wang L."/>
            <person name="Li P."/>
            <person name="Sharma M."/>
            <person name="Sharma R."/>
            <person name="Ronald P.C."/>
            <person name="Panaud O."/>
            <person name="Kellogg E.A."/>
            <person name="Brutnell T.P."/>
            <person name="Doust A.N."/>
            <person name="Tuskan G.A."/>
            <person name="Rokhsar D."/>
            <person name="Devos K.M."/>
        </authorList>
    </citation>
    <scope>NUCLEOTIDE SEQUENCE [LARGE SCALE GENOMIC DNA]</scope>
    <source>
        <strain evidence="2">cv. Yugu1</strain>
    </source>
</reference>
<sequence>MQEVNYSTTLIRIKRWLRWNMEYCVLLKAQWLCF</sequence>
<dbReference type="Proteomes" id="UP000004995">
    <property type="component" value="Unassembled WGS sequence"/>
</dbReference>
<protein>
    <submittedName>
        <fullName evidence="1">Uncharacterized protein</fullName>
    </submittedName>
</protein>
<keyword evidence="2" id="KW-1185">Reference proteome</keyword>
<dbReference type="EMBL" id="AGNK02001099">
    <property type="status" value="NOT_ANNOTATED_CDS"/>
    <property type="molecule type" value="Genomic_DNA"/>
</dbReference>
<organism evidence="1 2">
    <name type="scientific">Setaria italica</name>
    <name type="common">Foxtail millet</name>
    <name type="synonym">Panicum italicum</name>
    <dbReference type="NCBI Taxonomy" id="4555"/>
    <lineage>
        <taxon>Eukaryota</taxon>
        <taxon>Viridiplantae</taxon>
        <taxon>Streptophyta</taxon>
        <taxon>Embryophyta</taxon>
        <taxon>Tracheophyta</taxon>
        <taxon>Spermatophyta</taxon>
        <taxon>Magnoliopsida</taxon>
        <taxon>Liliopsida</taxon>
        <taxon>Poales</taxon>
        <taxon>Poaceae</taxon>
        <taxon>PACMAD clade</taxon>
        <taxon>Panicoideae</taxon>
        <taxon>Panicodae</taxon>
        <taxon>Paniceae</taxon>
        <taxon>Cenchrinae</taxon>
        <taxon>Setaria</taxon>
    </lineage>
</organism>
<evidence type="ECO:0000313" key="1">
    <source>
        <dbReference type="EnsemblPlants" id="KQL24591"/>
    </source>
</evidence>
<evidence type="ECO:0000313" key="2">
    <source>
        <dbReference type="Proteomes" id="UP000004995"/>
    </source>
</evidence>
<reference evidence="1" key="2">
    <citation type="submission" date="2018-08" db="UniProtKB">
        <authorList>
            <consortium name="EnsemblPlants"/>
        </authorList>
    </citation>
    <scope>IDENTIFICATION</scope>
    <source>
        <strain evidence="1">Yugu1</strain>
    </source>
</reference>